<dbReference type="EMBL" id="UINC01062879">
    <property type="protein sequence ID" value="SVB89919.1"/>
    <property type="molecule type" value="Genomic_DNA"/>
</dbReference>
<evidence type="ECO:0000313" key="2">
    <source>
        <dbReference type="EMBL" id="SVB89919.1"/>
    </source>
</evidence>
<dbReference type="InterPro" id="IPR007138">
    <property type="entry name" value="ABM_dom"/>
</dbReference>
<dbReference type="PANTHER" id="PTHR33336">
    <property type="entry name" value="QUINOL MONOOXYGENASE YGIN-RELATED"/>
    <property type="match status" value="1"/>
</dbReference>
<reference evidence="2" key="1">
    <citation type="submission" date="2018-05" db="EMBL/GenBank/DDBJ databases">
        <authorList>
            <person name="Lanie J.A."/>
            <person name="Ng W.-L."/>
            <person name="Kazmierczak K.M."/>
            <person name="Andrzejewski T.M."/>
            <person name="Davidsen T.M."/>
            <person name="Wayne K.J."/>
            <person name="Tettelin H."/>
            <person name="Glass J.I."/>
            <person name="Rusch D."/>
            <person name="Podicherti R."/>
            <person name="Tsui H.-C.T."/>
            <person name="Winkler M.E."/>
        </authorList>
    </citation>
    <scope>NUCLEOTIDE SEQUENCE</scope>
</reference>
<dbReference type="SUPFAM" id="SSF54909">
    <property type="entry name" value="Dimeric alpha+beta barrel"/>
    <property type="match status" value="1"/>
</dbReference>
<gene>
    <name evidence="2" type="ORF">METZ01_LOCUS242773</name>
</gene>
<feature type="domain" description="ABM" evidence="1">
    <location>
        <begin position="6"/>
        <end position="97"/>
    </location>
</feature>
<dbReference type="InterPro" id="IPR011008">
    <property type="entry name" value="Dimeric_a/b-barrel"/>
</dbReference>
<dbReference type="GO" id="GO:0005829">
    <property type="term" value="C:cytosol"/>
    <property type="evidence" value="ECO:0007669"/>
    <property type="project" value="TreeGrafter"/>
</dbReference>
<dbReference type="PROSITE" id="PS51725">
    <property type="entry name" value="ABM"/>
    <property type="match status" value="1"/>
</dbReference>
<dbReference type="Pfam" id="PF03992">
    <property type="entry name" value="ABM"/>
    <property type="match status" value="1"/>
</dbReference>
<accession>A0A382HRX8</accession>
<proteinExistence type="predicted"/>
<name>A0A382HRX8_9ZZZZ</name>
<dbReference type="AlphaFoldDB" id="A0A382HRX8"/>
<dbReference type="InterPro" id="IPR050744">
    <property type="entry name" value="AI-2_Isomerase_LsrG"/>
</dbReference>
<protein>
    <recommendedName>
        <fullName evidence="1">ABM domain-containing protein</fullName>
    </recommendedName>
</protein>
<organism evidence="2">
    <name type="scientific">marine metagenome</name>
    <dbReference type="NCBI Taxonomy" id="408172"/>
    <lineage>
        <taxon>unclassified sequences</taxon>
        <taxon>metagenomes</taxon>
        <taxon>ecological metagenomes</taxon>
    </lineage>
</organism>
<evidence type="ECO:0000259" key="1">
    <source>
        <dbReference type="PROSITE" id="PS51725"/>
    </source>
</evidence>
<dbReference type="GO" id="GO:0016491">
    <property type="term" value="F:oxidoreductase activity"/>
    <property type="evidence" value="ECO:0007669"/>
    <property type="project" value="TreeGrafter"/>
</dbReference>
<dbReference type="PANTHER" id="PTHR33336:SF1">
    <property type="entry name" value="(4S)-4-HYDROXY-5-PHOSPHONOOXYPENTANE-2,3-DIONE ISOMERASE"/>
    <property type="match status" value="1"/>
</dbReference>
<dbReference type="Gene3D" id="3.30.70.100">
    <property type="match status" value="1"/>
</dbReference>
<sequence length="120" mass="13909">MLMAHTALIVHLDIKDESFSEFLDLIGAHAVNSQQFEAGCLRFDVMLSTETDNHVVLIEVYESDEALEKHLDSEHMAHYREQVDGMIENRQRYRCECPETVYYLRNYGTVTLGDLIPRTD</sequence>